<dbReference type="Proteomes" id="UP000315364">
    <property type="component" value="Chromosome"/>
</dbReference>
<evidence type="ECO:0000256" key="4">
    <source>
        <dbReference type="ARBA" id="ARBA00022679"/>
    </source>
</evidence>
<sequence>MRKLAFVIPAYNEEALIGKCLESVVAEIARSGADADIIVVNNASTDRTGEIARSFPSVRVVDEPKKGLVNARDAGFAASEGFELIANIDSDTIVPSGWLDTVLSEFARDPKLVCLSGPYVYYDMSAWSRFLVSMFYGLTWLIYVVNRYILRVGSVVQGGNFVFKRAAWQRVGGYDRSIEFFGEDTDVAVRLSKVGGVKWTFALKMKTSGRRLEKEGVFRTAGTYTLNFFWVTFRGKPATKQYTDIRPD</sequence>
<name>A0A5B8LQA9_9HYPH</name>
<dbReference type="Gene3D" id="3.90.550.10">
    <property type="entry name" value="Spore Coat Polysaccharide Biosynthesis Protein SpsA, Chain A"/>
    <property type="match status" value="1"/>
</dbReference>
<dbReference type="InterPro" id="IPR001173">
    <property type="entry name" value="Glyco_trans_2-like"/>
</dbReference>
<dbReference type="GO" id="GO:0005886">
    <property type="term" value="C:plasma membrane"/>
    <property type="evidence" value="ECO:0007669"/>
    <property type="project" value="UniProtKB-SubCell"/>
</dbReference>
<accession>A0A5B8LQA9</accession>
<keyword evidence="2" id="KW-1003">Cell membrane</keyword>
<dbReference type="RefSeq" id="WP_146288943.1">
    <property type="nucleotide sequence ID" value="NZ_CP042304.1"/>
</dbReference>
<keyword evidence="8" id="KW-1185">Reference proteome</keyword>
<keyword evidence="4 7" id="KW-0808">Transferase</keyword>
<organism evidence="7 8">
    <name type="scientific">Devosia ginsengisoli</name>
    <dbReference type="NCBI Taxonomy" id="400770"/>
    <lineage>
        <taxon>Bacteria</taxon>
        <taxon>Pseudomonadati</taxon>
        <taxon>Pseudomonadota</taxon>
        <taxon>Alphaproteobacteria</taxon>
        <taxon>Hyphomicrobiales</taxon>
        <taxon>Devosiaceae</taxon>
        <taxon>Devosia</taxon>
    </lineage>
</organism>
<evidence type="ECO:0000259" key="6">
    <source>
        <dbReference type="Pfam" id="PF00535"/>
    </source>
</evidence>
<protein>
    <submittedName>
        <fullName evidence="7">Glycosyltransferase family 2 protein</fullName>
    </submittedName>
</protein>
<dbReference type="InterPro" id="IPR029044">
    <property type="entry name" value="Nucleotide-diphossugar_trans"/>
</dbReference>
<evidence type="ECO:0000256" key="3">
    <source>
        <dbReference type="ARBA" id="ARBA00022676"/>
    </source>
</evidence>
<dbReference type="Pfam" id="PF00535">
    <property type="entry name" value="Glycos_transf_2"/>
    <property type="match status" value="1"/>
</dbReference>
<keyword evidence="3" id="KW-0328">Glycosyltransferase</keyword>
<proteinExistence type="predicted"/>
<feature type="domain" description="Glycosyltransferase 2-like" evidence="6">
    <location>
        <begin position="6"/>
        <end position="167"/>
    </location>
</feature>
<evidence type="ECO:0000256" key="2">
    <source>
        <dbReference type="ARBA" id="ARBA00022475"/>
    </source>
</evidence>
<dbReference type="OrthoDB" id="7265025at2"/>
<dbReference type="GO" id="GO:0016757">
    <property type="term" value="F:glycosyltransferase activity"/>
    <property type="evidence" value="ECO:0007669"/>
    <property type="project" value="UniProtKB-KW"/>
</dbReference>
<dbReference type="PANTHER" id="PTHR43646:SF2">
    <property type="entry name" value="GLYCOSYLTRANSFERASE 2-LIKE DOMAIN-CONTAINING PROTEIN"/>
    <property type="match status" value="1"/>
</dbReference>
<evidence type="ECO:0000256" key="1">
    <source>
        <dbReference type="ARBA" id="ARBA00004236"/>
    </source>
</evidence>
<dbReference type="KEGG" id="dea:FPZ08_04895"/>
<evidence type="ECO:0000256" key="5">
    <source>
        <dbReference type="ARBA" id="ARBA00023136"/>
    </source>
</evidence>
<evidence type="ECO:0000313" key="8">
    <source>
        <dbReference type="Proteomes" id="UP000315364"/>
    </source>
</evidence>
<dbReference type="SUPFAM" id="SSF53448">
    <property type="entry name" value="Nucleotide-diphospho-sugar transferases"/>
    <property type="match status" value="1"/>
</dbReference>
<evidence type="ECO:0000313" key="7">
    <source>
        <dbReference type="EMBL" id="QDZ10139.1"/>
    </source>
</evidence>
<dbReference type="CDD" id="cd06423">
    <property type="entry name" value="CESA_like"/>
    <property type="match status" value="1"/>
</dbReference>
<dbReference type="AlphaFoldDB" id="A0A5B8LQA9"/>
<reference evidence="7 8" key="1">
    <citation type="submission" date="2019-07" db="EMBL/GenBank/DDBJ databases">
        <title>Full genome sequence of Devosia sp. Gsoil 520.</title>
        <authorList>
            <person name="Im W.-T."/>
        </authorList>
    </citation>
    <scope>NUCLEOTIDE SEQUENCE [LARGE SCALE GENOMIC DNA]</scope>
    <source>
        <strain evidence="7 8">Gsoil 520</strain>
    </source>
</reference>
<keyword evidence="5" id="KW-0472">Membrane</keyword>
<gene>
    <name evidence="7" type="ORF">FPZ08_04895</name>
</gene>
<dbReference type="PANTHER" id="PTHR43646">
    <property type="entry name" value="GLYCOSYLTRANSFERASE"/>
    <property type="match status" value="1"/>
</dbReference>
<dbReference type="EMBL" id="CP042304">
    <property type="protein sequence ID" value="QDZ10139.1"/>
    <property type="molecule type" value="Genomic_DNA"/>
</dbReference>
<comment type="subcellular location">
    <subcellularLocation>
        <location evidence="1">Cell membrane</location>
    </subcellularLocation>
</comment>